<dbReference type="PRINTS" id="PR00463">
    <property type="entry name" value="EP450I"/>
</dbReference>
<dbReference type="OrthoDB" id="1470350at2759"/>
<name>A0A1D2M2C6_ORCCI</name>
<dbReference type="GO" id="GO:0004497">
    <property type="term" value="F:monooxygenase activity"/>
    <property type="evidence" value="ECO:0007669"/>
    <property type="project" value="UniProtKB-KW"/>
</dbReference>
<evidence type="ECO:0000256" key="5">
    <source>
        <dbReference type="ARBA" id="ARBA00023002"/>
    </source>
</evidence>
<evidence type="ECO:0000256" key="1">
    <source>
        <dbReference type="ARBA" id="ARBA00001971"/>
    </source>
</evidence>
<dbReference type="Gene3D" id="1.10.630.10">
    <property type="entry name" value="Cytochrome P450"/>
    <property type="match status" value="1"/>
</dbReference>
<keyword evidence="6" id="KW-0408">Iron</keyword>
<dbReference type="GO" id="GO:0020037">
    <property type="term" value="F:heme binding"/>
    <property type="evidence" value="ECO:0007669"/>
    <property type="project" value="InterPro"/>
</dbReference>
<dbReference type="STRING" id="48709.A0A1D2M2C6"/>
<accession>A0A1D2M2C6</accession>
<dbReference type="InterPro" id="IPR001128">
    <property type="entry name" value="Cyt_P450"/>
</dbReference>
<comment type="caution">
    <text evidence="8">The sequence shown here is derived from an EMBL/GenBank/DDBJ whole genome shotgun (WGS) entry which is preliminary data.</text>
</comment>
<evidence type="ECO:0000256" key="4">
    <source>
        <dbReference type="ARBA" id="ARBA00022723"/>
    </source>
</evidence>
<evidence type="ECO:0000256" key="6">
    <source>
        <dbReference type="ARBA" id="ARBA00023004"/>
    </source>
</evidence>
<proteinExistence type="inferred from homology"/>
<dbReference type="AlphaFoldDB" id="A0A1D2M2C6"/>
<reference evidence="8 9" key="1">
    <citation type="journal article" date="2016" name="Genome Biol. Evol.">
        <title>Gene Family Evolution Reflects Adaptation to Soil Environmental Stressors in the Genome of the Collembolan Orchesella cincta.</title>
        <authorList>
            <person name="Faddeeva-Vakhrusheva A."/>
            <person name="Derks M.F."/>
            <person name="Anvar S.Y."/>
            <person name="Agamennone V."/>
            <person name="Suring W."/>
            <person name="Smit S."/>
            <person name="van Straalen N.M."/>
            <person name="Roelofs D."/>
        </authorList>
    </citation>
    <scope>NUCLEOTIDE SEQUENCE [LARGE SCALE GENOMIC DNA]</scope>
    <source>
        <tissue evidence="8">Mixed pool</tissue>
    </source>
</reference>
<keyword evidence="7" id="KW-0503">Monooxygenase</keyword>
<evidence type="ECO:0000256" key="7">
    <source>
        <dbReference type="ARBA" id="ARBA00023033"/>
    </source>
</evidence>
<dbReference type="InterPro" id="IPR002401">
    <property type="entry name" value="Cyt_P450_E_grp-I"/>
</dbReference>
<dbReference type="GO" id="GO:0016705">
    <property type="term" value="F:oxidoreductase activity, acting on paired donors, with incorporation or reduction of molecular oxygen"/>
    <property type="evidence" value="ECO:0007669"/>
    <property type="project" value="InterPro"/>
</dbReference>
<evidence type="ECO:0000313" key="8">
    <source>
        <dbReference type="EMBL" id="ODM87092.1"/>
    </source>
</evidence>
<keyword evidence="9" id="KW-1185">Reference proteome</keyword>
<dbReference type="PANTHER" id="PTHR24291:SF50">
    <property type="entry name" value="BIFUNCTIONAL ALBAFLAVENONE MONOOXYGENASE_TERPENE SYNTHASE"/>
    <property type="match status" value="1"/>
</dbReference>
<keyword evidence="5" id="KW-0560">Oxidoreductase</keyword>
<dbReference type="Proteomes" id="UP000094527">
    <property type="component" value="Unassembled WGS sequence"/>
</dbReference>
<dbReference type="SUPFAM" id="SSF48264">
    <property type="entry name" value="Cytochrome P450"/>
    <property type="match status" value="1"/>
</dbReference>
<dbReference type="GO" id="GO:0005506">
    <property type="term" value="F:iron ion binding"/>
    <property type="evidence" value="ECO:0007669"/>
    <property type="project" value="InterPro"/>
</dbReference>
<dbReference type="InterPro" id="IPR050196">
    <property type="entry name" value="Cytochrome_P450_Monoox"/>
</dbReference>
<organism evidence="8 9">
    <name type="scientific">Orchesella cincta</name>
    <name type="common">Springtail</name>
    <name type="synonym">Podura cincta</name>
    <dbReference type="NCBI Taxonomy" id="48709"/>
    <lineage>
        <taxon>Eukaryota</taxon>
        <taxon>Metazoa</taxon>
        <taxon>Ecdysozoa</taxon>
        <taxon>Arthropoda</taxon>
        <taxon>Hexapoda</taxon>
        <taxon>Collembola</taxon>
        <taxon>Entomobryomorpha</taxon>
        <taxon>Entomobryoidea</taxon>
        <taxon>Orchesellidae</taxon>
        <taxon>Orchesellinae</taxon>
        <taxon>Orchesella</taxon>
    </lineage>
</organism>
<evidence type="ECO:0000256" key="2">
    <source>
        <dbReference type="ARBA" id="ARBA00010617"/>
    </source>
</evidence>
<comment type="similarity">
    <text evidence="2">Belongs to the cytochrome P450 family.</text>
</comment>
<sequence>MEAALEKISVAVRNLGPIFRTKLFSEEIVVLNSPEYSQHVLKSKEMGHLPKPYLLYETLHDMLGNGLILSQGEYWHSQRKLLSKGFTYGALRSYTKIYNKCAKRFVGDLGKLFEGENRYEYQQINTMIHLCGIQIITEVVMGLDTWKDKEEAERVADSFTSLKNIAFQRIRQGLGLLWDPIWKLHPLGREYRRNVRDIDNVIQNLIARYRTINGEQEIKHSKRIVNISEPSKSDDDDDYEAPQFDNMLEMMFKAGLTEKQIVAEVKTLIWAGYETTSTATHFLLFLLASNKEHQDACREEVDRIFNDTKLCPTSGELTLEALSEMKQLERCLFETLRMIPVIGSVTRKLESPLKIPGDENLEIPAGINVNVPMGLHHRLPEYFPNPEKFDPDRFLPENSARRQPTLLFLFRLDQGTALV</sequence>
<dbReference type="InterPro" id="IPR036396">
    <property type="entry name" value="Cyt_P450_sf"/>
</dbReference>
<dbReference type="PANTHER" id="PTHR24291">
    <property type="entry name" value="CYTOCHROME P450 FAMILY 4"/>
    <property type="match status" value="1"/>
</dbReference>
<dbReference type="EMBL" id="LJIJ01006187">
    <property type="protein sequence ID" value="ODM87092.1"/>
    <property type="molecule type" value="Genomic_DNA"/>
</dbReference>
<protein>
    <submittedName>
        <fullName evidence="8">Taurochenodeoxycholic 6 alpha-hydroxylase</fullName>
    </submittedName>
</protein>
<keyword evidence="3" id="KW-0349">Heme</keyword>
<evidence type="ECO:0000313" key="9">
    <source>
        <dbReference type="Proteomes" id="UP000094527"/>
    </source>
</evidence>
<keyword evidence="4" id="KW-0479">Metal-binding</keyword>
<dbReference type="Pfam" id="PF00067">
    <property type="entry name" value="p450"/>
    <property type="match status" value="1"/>
</dbReference>
<evidence type="ECO:0000256" key="3">
    <source>
        <dbReference type="ARBA" id="ARBA00022617"/>
    </source>
</evidence>
<comment type="cofactor">
    <cofactor evidence="1">
        <name>heme</name>
        <dbReference type="ChEBI" id="CHEBI:30413"/>
    </cofactor>
</comment>
<gene>
    <name evidence="8" type="ORF">Ocin01_19591</name>
</gene>